<evidence type="ECO:0000313" key="2">
    <source>
        <dbReference type="Proteomes" id="UP000010467"/>
    </source>
</evidence>
<dbReference type="HOGENOM" id="CLU_972551_0_0_0"/>
<dbReference type="Proteomes" id="UP000010467">
    <property type="component" value="Chromosome"/>
</dbReference>
<dbReference type="PATRIC" id="fig|937777.3.peg.1109"/>
<keyword evidence="2" id="KW-1185">Reference proteome</keyword>
<evidence type="ECO:0000313" key="1">
    <source>
        <dbReference type="EMBL" id="AFZ66668.1"/>
    </source>
</evidence>
<dbReference type="eggNOG" id="COG3580">
    <property type="taxonomic scope" value="Bacteria"/>
</dbReference>
<reference evidence="2" key="1">
    <citation type="submission" date="2012-03" db="EMBL/GenBank/DDBJ databases">
        <title>Complete sequence of chromosome of Deinococcus peraridilitoris DSM 19664.</title>
        <authorList>
            <person name="Lucas S."/>
            <person name="Copeland A."/>
            <person name="Lapidus A."/>
            <person name="Glavina del Rio T."/>
            <person name="Dalin E."/>
            <person name="Tice H."/>
            <person name="Bruce D."/>
            <person name="Goodwin L."/>
            <person name="Pitluck S."/>
            <person name="Peters L."/>
            <person name="Mikhailova N."/>
            <person name="Lu M."/>
            <person name="Kyrpides N."/>
            <person name="Mavromatis K."/>
            <person name="Ivanova N."/>
            <person name="Brettin T."/>
            <person name="Detter J.C."/>
            <person name="Han C."/>
            <person name="Larimer F."/>
            <person name="Land M."/>
            <person name="Hauser L."/>
            <person name="Markowitz V."/>
            <person name="Cheng J.-F."/>
            <person name="Hugenholtz P."/>
            <person name="Woyke T."/>
            <person name="Wu D."/>
            <person name="Pukall R."/>
            <person name="Steenblock K."/>
            <person name="Brambilla E."/>
            <person name="Klenk H.-P."/>
            <person name="Eisen J.A."/>
        </authorList>
    </citation>
    <scope>NUCLEOTIDE SEQUENCE [LARGE SCALE GENOMIC DNA]</scope>
    <source>
        <strain evidence="2">DSM 19664 / LMG 22246 / CIP 109416 / KR-200</strain>
    </source>
</reference>
<protein>
    <submittedName>
        <fullName evidence="1">Uncharacterized protein</fullName>
    </submittedName>
</protein>
<gene>
    <name evidence="1" type="ordered locus">Deipe_1106</name>
</gene>
<name>K9ZYE6_DEIPD</name>
<dbReference type="EMBL" id="CP003382">
    <property type="protein sequence ID" value="AFZ66668.1"/>
    <property type="molecule type" value="Genomic_DNA"/>
</dbReference>
<organism evidence="1 2">
    <name type="scientific">Deinococcus peraridilitoris (strain DSM 19664 / LMG 22246 / CIP 109416 / KR-200)</name>
    <dbReference type="NCBI Taxonomy" id="937777"/>
    <lineage>
        <taxon>Bacteria</taxon>
        <taxon>Thermotogati</taxon>
        <taxon>Deinococcota</taxon>
        <taxon>Deinococci</taxon>
        <taxon>Deinococcales</taxon>
        <taxon>Deinococcaceae</taxon>
        <taxon>Deinococcus</taxon>
    </lineage>
</organism>
<accession>K9ZYE6</accession>
<dbReference type="RefSeq" id="WP_015234976.1">
    <property type="nucleotide sequence ID" value="NC_019793.1"/>
</dbReference>
<dbReference type="OrthoDB" id="59969at2"/>
<dbReference type="AlphaFoldDB" id="K9ZYE6"/>
<dbReference type="KEGG" id="dpd:Deipe_1106"/>
<dbReference type="STRING" id="937777.Deipe_1106"/>
<proteinExistence type="predicted"/>
<sequence length="291" mass="30581">MNVGLLDTLGSRYRRFWEPYLNDLGVGVVQGSMPKSEAYALGQESLAGEPPHVQLALGRILELGQADLIVLPQLEGIEGDPWGEAFVDVLSQRVSSLPNLLSVPESGQAAAGAAAELGTHLIHNPGVVRRALDRHRPLLTPAREAAPELSAASKRSVAVIGPDVLLSEPFLLGELPARLAASGLHAVYSSEMPRATVLERGLRSGAGTPGLRALAGAQLALEGKSAVRGLVFVVPARSRVWRQAAERLAAGARKPALVLEVAPEMSDFAALDAFAQRVTLGVAARTTEGEV</sequence>